<sequence length="70" mass="7479">MLIRSTLSSIFICLPRSLSINILPSLDSSPSAITFMCSALIFGFSEASSPPKRTAPRTSPKNMSCTNNLG</sequence>
<feature type="region of interest" description="Disordered" evidence="1">
    <location>
        <begin position="46"/>
        <end position="70"/>
    </location>
</feature>
<reference evidence="2" key="1">
    <citation type="submission" date="2002-11" db="EMBL/GenBank/DDBJ databases">
        <title>Arabidopsis thaliana full-length cDNA.</title>
        <authorList>
            <person name="Seki M."/>
            <person name="Iida K."/>
            <person name="Satou M."/>
            <person name="Sakurai T."/>
            <person name="Akiyama K."/>
            <person name="Ishida J."/>
            <person name="Nakajima M."/>
            <person name="Enju A."/>
            <person name="Kamiya A."/>
            <person name="Narusaka M."/>
            <person name="Carninci P."/>
            <person name="Kawai J."/>
            <person name="Hayashizaki Y."/>
            <person name="Shinozaki K."/>
        </authorList>
    </citation>
    <scope>NUCLEOTIDE SEQUENCE</scope>
</reference>
<feature type="compositionally biased region" description="Polar residues" evidence="1">
    <location>
        <begin position="56"/>
        <end position="70"/>
    </location>
</feature>
<dbReference type="EMBL" id="AK117335">
    <property type="protein sequence ID" value="BAC42005.1"/>
    <property type="molecule type" value="mRNA"/>
</dbReference>
<evidence type="ECO:0000256" key="1">
    <source>
        <dbReference type="SAM" id="MobiDB-lite"/>
    </source>
</evidence>
<accession>Q8GYX4</accession>
<proteinExistence type="evidence at transcript level"/>
<protein>
    <submittedName>
        <fullName evidence="2">Uncharacterized protein</fullName>
    </submittedName>
</protein>
<name>Q8GYX4_ARATH</name>
<dbReference type="AlphaFoldDB" id="Q8GYX4"/>
<evidence type="ECO:0000313" key="2">
    <source>
        <dbReference type="EMBL" id="BAC42005.1"/>
    </source>
</evidence>
<organism evidence="2">
    <name type="scientific">Arabidopsis thaliana</name>
    <name type="common">Mouse-ear cress</name>
    <dbReference type="NCBI Taxonomy" id="3702"/>
    <lineage>
        <taxon>Eukaryota</taxon>
        <taxon>Viridiplantae</taxon>
        <taxon>Streptophyta</taxon>
        <taxon>Embryophyta</taxon>
        <taxon>Tracheophyta</taxon>
        <taxon>Spermatophyta</taxon>
        <taxon>Magnoliopsida</taxon>
        <taxon>eudicotyledons</taxon>
        <taxon>Gunneridae</taxon>
        <taxon>Pentapetalae</taxon>
        <taxon>rosids</taxon>
        <taxon>malvids</taxon>
        <taxon>Brassicales</taxon>
        <taxon>Brassicaceae</taxon>
        <taxon>Camelineae</taxon>
        <taxon>Arabidopsis</taxon>
    </lineage>
</organism>